<dbReference type="InterPro" id="IPR018146">
    <property type="entry name" value="Glyoxalase_1_CS"/>
</dbReference>
<dbReference type="RefSeq" id="WP_146843853.1">
    <property type="nucleotide sequence ID" value="NZ_BJWG01000015.1"/>
</dbReference>
<organism evidence="3 4">
    <name type="scientific">Cellulomonas composti</name>
    <dbReference type="NCBI Taxonomy" id="266130"/>
    <lineage>
        <taxon>Bacteria</taxon>
        <taxon>Bacillati</taxon>
        <taxon>Actinomycetota</taxon>
        <taxon>Actinomycetes</taxon>
        <taxon>Micrococcales</taxon>
        <taxon>Cellulomonadaceae</taxon>
        <taxon>Cellulomonas</taxon>
    </lineage>
</organism>
<evidence type="ECO:0000256" key="1">
    <source>
        <dbReference type="ARBA" id="ARBA00022723"/>
    </source>
</evidence>
<dbReference type="EMBL" id="BJWG01000015">
    <property type="protein sequence ID" value="GEL96216.1"/>
    <property type="molecule type" value="Genomic_DNA"/>
</dbReference>
<comment type="caution">
    <text evidence="3">The sequence shown here is derived from an EMBL/GenBank/DDBJ whole genome shotgun (WGS) entry which is preliminary data.</text>
</comment>
<dbReference type="Proteomes" id="UP000321720">
    <property type="component" value="Unassembled WGS sequence"/>
</dbReference>
<dbReference type="Gene3D" id="3.10.180.10">
    <property type="entry name" value="2,3-Dihydroxybiphenyl 1,2-Dioxygenase, domain 1"/>
    <property type="match status" value="2"/>
</dbReference>
<dbReference type="OrthoDB" id="9792626at2"/>
<name>A0A511JE54_9CELL</name>
<proteinExistence type="predicted"/>
<keyword evidence="4" id="KW-1185">Reference proteome</keyword>
<reference evidence="3 4" key="1">
    <citation type="submission" date="2019-07" db="EMBL/GenBank/DDBJ databases">
        <title>Whole genome shotgun sequence of Cellulomonas composti NBRC 100758.</title>
        <authorList>
            <person name="Hosoyama A."/>
            <person name="Uohara A."/>
            <person name="Ohji S."/>
            <person name="Ichikawa N."/>
        </authorList>
    </citation>
    <scope>NUCLEOTIDE SEQUENCE [LARGE SCALE GENOMIC DNA]</scope>
    <source>
        <strain evidence="3 4">NBRC 100758</strain>
    </source>
</reference>
<accession>A0A511JE54</accession>
<dbReference type="Pfam" id="PF00903">
    <property type="entry name" value="Glyoxalase"/>
    <property type="match status" value="2"/>
</dbReference>
<keyword evidence="1" id="KW-0479">Metal-binding</keyword>
<sequence length="316" mass="33325">MSTAPTPGAGPRVVATPSSALDSIAAGTSMDAVTLLVGDLDLQLGYYRDVLALEVLERPDPRFEGVGRPDVVVLGRGGTPLVVLRHTPDLPPAGRGSAGLFHTAILFDDRAGLAATLANVAQRAPSSYVGSADHLVSLAFYLTDPEGNGVELYWDRSRDLWQHGPDGTVVMDALRLDPNQFLGEHLSDELLAEPGAGDAVVGHVHLQVGDVPSARAFYVDALGFDVTAQWHGALFVSAGGYHHHMAMNTWNSAGAGPRASSLGLGEVRIAVPTDDDLGALADRVRFAGTPLAHDGRTLRFDDPWRNQVRVVVAAAP</sequence>
<evidence type="ECO:0000259" key="2">
    <source>
        <dbReference type="PROSITE" id="PS51819"/>
    </source>
</evidence>
<dbReference type="InterPro" id="IPR004360">
    <property type="entry name" value="Glyas_Fos-R_dOase_dom"/>
</dbReference>
<dbReference type="PANTHER" id="PTHR43279">
    <property type="entry name" value="CATECHOL-2,3-DIOXYGENASE"/>
    <property type="match status" value="1"/>
</dbReference>
<dbReference type="PROSITE" id="PS00934">
    <property type="entry name" value="GLYOXALASE_I_1"/>
    <property type="match status" value="1"/>
</dbReference>
<dbReference type="InterPro" id="IPR029068">
    <property type="entry name" value="Glyas_Bleomycin-R_OHBP_Dase"/>
</dbReference>
<dbReference type="GO" id="GO:0046872">
    <property type="term" value="F:metal ion binding"/>
    <property type="evidence" value="ECO:0007669"/>
    <property type="project" value="UniProtKB-KW"/>
</dbReference>
<dbReference type="PANTHER" id="PTHR43279:SF1">
    <property type="entry name" value="CATECHOL-2,3-DIOXYGENASE"/>
    <property type="match status" value="1"/>
</dbReference>
<protein>
    <submittedName>
        <fullName evidence="3">Glyoxalase</fullName>
    </submittedName>
</protein>
<gene>
    <name evidence="3" type="ORF">CCO02nite_28740</name>
</gene>
<dbReference type="AlphaFoldDB" id="A0A511JE54"/>
<dbReference type="SUPFAM" id="SSF54593">
    <property type="entry name" value="Glyoxalase/Bleomycin resistance protein/Dihydroxybiphenyl dioxygenase"/>
    <property type="match status" value="2"/>
</dbReference>
<evidence type="ECO:0000313" key="4">
    <source>
        <dbReference type="Proteomes" id="UP000321720"/>
    </source>
</evidence>
<feature type="domain" description="VOC" evidence="2">
    <location>
        <begin position="29"/>
        <end position="155"/>
    </location>
</feature>
<evidence type="ECO:0000313" key="3">
    <source>
        <dbReference type="EMBL" id="GEL96216.1"/>
    </source>
</evidence>
<dbReference type="InterPro" id="IPR037523">
    <property type="entry name" value="VOC_core"/>
</dbReference>
<dbReference type="PROSITE" id="PS51819">
    <property type="entry name" value="VOC"/>
    <property type="match status" value="2"/>
</dbReference>
<feature type="domain" description="VOC" evidence="2">
    <location>
        <begin position="200"/>
        <end position="316"/>
    </location>
</feature>
<dbReference type="GO" id="GO:0004462">
    <property type="term" value="F:lactoylglutathione lyase activity"/>
    <property type="evidence" value="ECO:0007669"/>
    <property type="project" value="InterPro"/>
</dbReference>